<dbReference type="CDD" id="cd01164">
    <property type="entry name" value="FruK_PfkB_like"/>
    <property type="match status" value="1"/>
</dbReference>
<name>A0A2P8CBP6_9BACT</name>
<reference evidence="8 11" key="2">
    <citation type="submission" date="2019-10" db="EMBL/GenBank/DDBJ databases">
        <title>Prolixibacter strains distinguished by the presence of nitrate reductase genes were adept at nitrate-dependent anaerobic corrosion of metallic iron and carbon steel.</title>
        <authorList>
            <person name="Iino T."/>
            <person name="Shono N."/>
            <person name="Ito K."/>
            <person name="Nakamura R."/>
            <person name="Sueoka K."/>
            <person name="Harayama S."/>
            <person name="Ohkuma M."/>
        </authorList>
    </citation>
    <scope>NUCLEOTIDE SEQUENCE [LARGE SCALE GENOMIC DNA]</scope>
    <source>
        <strain evidence="8 11">MIC1-1</strain>
    </source>
</reference>
<evidence type="ECO:0000256" key="1">
    <source>
        <dbReference type="ARBA" id="ARBA00010688"/>
    </source>
</evidence>
<dbReference type="Proteomes" id="UP000396862">
    <property type="component" value="Unassembled WGS sequence"/>
</dbReference>
<dbReference type="OrthoDB" id="9801219at2"/>
<accession>A0A2P8CBP6</accession>
<comment type="similarity">
    <text evidence="1">Belongs to the carbohydrate kinase PfkB family.</text>
</comment>
<evidence type="ECO:0000256" key="2">
    <source>
        <dbReference type="ARBA" id="ARBA00022679"/>
    </source>
</evidence>
<dbReference type="PANTHER" id="PTHR46566:SF1">
    <property type="entry name" value="1-PHOSPHOFRUCTOKINASE"/>
    <property type="match status" value="1"/>
</dbReference>
<comment type="caution">
    <text evidence="9">The sequence shown here is derived from an EMBL/GenBank/DDBJ whole genome shotgun (WGS) entry which is preliminary data.</text>
</comment>
<gene>
    <name evidence="9" type="ORF">CLV93_10686</name>
    <name evidence="8" type="ORF">JCM18694_31590</name>
</gene>
<dbReference type="PIRSF" id="PIRSF000535">
    <property type="entry name" value="1PFK/6PFK/LacC"/>
    <property type="match status" value="1"/>
</dbReference>
<keyword evidence="11" id="KW-1185">Reference proteome</keyword>
<dbReference type="AlphaFoldDB" id="A0A2P8CBP6"/>
<dbReference type="GO" id="GO:0005524">
    <property type="term" value="F:ATP binding"/>
    <property type="evidence" value="ECO:0007669"/>
    <property type="project" value="UniProtKB-KW"/>
</dbReference>
<dbReference type="Gene3D" id="3.40.1190.20">
    <property type="match status" value="1"/>
</dbReference>
<feature type="domain" description="Carbohydrate kinase PfkB" evidence="7">
    <location>
        <begin position="37"/>
        <end position="289"/>
    </location>
</feature>
<dbReference type="EMBL" id="PYGC01000006">
    <property type="protein sequence ID" value="PSK82342.1"/>
    <property type="molecule type" value="Genomic_DNA"/>
</dbReference>
<dbReference type="Proteomes" id="UP000240621">
    <property type="component" value="Unassembled WGS sequence"/>
</dbReference>
<keyword evidence="2 6" id="KW-0808">Transferase</keyword>
<dbReference type="GO" id="GO:0005829">
    <property type="term" value="C:cytosol"/>
    <property type="evidence" value="ECO:0007669"/>
    <property type="project" value="TreeGrafter"/>
</dbReference>
<dbReference type="SUPFAM" id="SSF53613">
    <property type="entry name" value="Ribokinase-like"/>
    <property type="match status" value="1"/>
</dbReference>
<evidence type="ECO:0000313" key="9">
    <source>
        <dbReference type="EMBL" id="PSK82342.1"/>
    </source>
</evidence>
<dbReference type="PANTHER" id="PTHR46566">
    <property type="entry name" value="1-PHOSPHOFRUCTOKINASE-RELATED"/>
    <property type="match status" value="1"/>
</dbReference>
<evidence type="ECO:0000259" key="7">
    <source>
        <dbReference type="Pfam" id="PF00294"/>
    </source>
</evidence>
<dbReference type="RefSeq" id="WP_106542559.1">
    <property type="nucleotide sequence ID" value="NZ_BLAU01000001.1"/>
</dbReference>
<dbReference type="Pfam" id="PF00294">
    <property type="entry name" value="PfkB"/>
    <property type="match status" value="1"/>
</dbReference>
<keyword evidence="5" id="KW-0067">ATP-binding</keyword>
<dbReference type="InterPro" id="IPR011611">
    <property type="entry name" value="PfkB_dom"/>
</dbReference>
<keyword evidence="4 9" id="KW-0418">Kinase</keyword>
<dbReference type="PROSITE" id="PS00583">
    <property type="entry name" value="PFKB_KINASES_1"/>
    <property type="match status" value="1"/>
</dbReference>
<evidence type="ECO:0000313" key="8">
    <source>
        <dbReference type="EMBL" id="GET22913.1"/>
    </source>
</evidence>
<dbReference type="InterPro" id="IPR017583">
    <property type="entry name" value="Tagatose/fructose_Pkinase"/>
</dbReference>
<reference evidence="9 10" key="1">
    <citation type="submission" date="2018-03" db="EMBL/GenBank/DDBJ databases">
        <title>Genomic Encyclopedia of Archaeal and Bacterial Type Strains, Phase II (KMG-II): from individual species to whole genera.</title>
        <authorList>
            <person name="Goeker M."/>
        </authorList>
    </citation>
    <scope>NUCLEOTIDE SEQUENCE [LARGE SCALE GENOMIC DNA]</scope>
    <source>
        <strain evidence="9 10">DSM 27267</strain>
    </source>
</reference>
<evidence type="ECO:0000256" key="3">
    <source>
        <dbReference type="ARBA" id="ARBA00022741"/>
    </source>
</evidence>
<proteinExistence type="inferred from homology"/>
<keyword evidence="3" id="KW-0547">Nucleotide-binding</keyword>
<protein>
    <submittedName>
        <fullName evidence="9">1-phosphofructokinase</fullName>
    </submittedName>
    <submittedName>
        <fullName evidence="8">Carbohydrate kinase</fullName>
    </submittedName>
</protein>
<dbReference type="GO" id="GO:0008443">
    <property type="term" value="F:phosphofructokinase activity"/>
    <property type="evidence" value="ECO:0007669"/>
    <property type="project" value="TreeGrafter"/>
</dbReference>
<dbReference type="InterPro" id="IPR029056">
    <property type="entry name" value="Ribokinase-like"/>
</dbReference>
<organism evidence="9 10">
    <name type="scientific">Prolixibacter denitrificans</name>
    <dbReference type="NCBI Taxonomy" id="1541063"/>
    <lineage>
        <taxon>Bacteria</taxon>
        <taxon>Pseudomonadati</taxon>
        <taxon>Bacteroidota</taxon>
        <taxon>Bacteroidia</taxon>
        <taxon>Marinilabiliales</taxon>
        <taxon>Prolixibacteraceae</taxon>
        <taxon>Prolixibacter</taxon>
    </lineage>
</organism>
<sequence length="315" mass="35261">MILTVTLNPAIDKILILNGFEIHKLHRLDSREMSMTVPGGKGVNIALNLSALGDETIATGFAGGHEGHLLCDSLRQSGVTTSFIFTEGSTRTNTSILDLQHETLTEINDFGQEIPEDDLVFLLESYERLLNRVDMVVLAGSLPKGVIEDVYRQMIIMAQGHGINVVLHTAPKYIDPLIDSGPFLINPDMRSYHRFMGRPLDGIDAFLQAGREIISYQKNTEFVIFTHRIENVVAVTRKQSYIMRPRDLKIVNMLGYADAYLAGFIHAYRQNLPTADVLRYASAAGLTNIEVLYKEIRDTDQIEANLQRIDVEEVS</sequence>
<evidence type="ECO:0000256" key="5">
    <source>
        <dbReference type="ARBA" id="ARBA00022840"/>
    </source>
</evidence>
<dbReference type="InterPro" id="IPR002173">
    <property type="entry name" value="Carboh/pur_kinase_PfkB_CS"/>
</dbReference>
<evidence type="ECO:0000313" key="10">
    <source>
        <dbReference type="Proteomes" id="UP000240621"/>
    </source>
</evidence>
<evidence type="ECO:0000256" key="6">
    <source>
        <dbReference type="PIRNR" id="PIRNR000535"/>
    </source>
</evidence>
<evidence type="ECO:0000313" key="11">
    <source>
        <dbReference type="Proteomes" id="UP000396862"/>
    </source>
</evidence>
<dbReference type="EMBL" id="BLAU01000001">
    <property type="protein sequence ID" value="GET22913.1"/>
    <property type="molecule type" value="Genomic_DNA"/>
</dbReference>
<evidence type="ECO:0000256" key="4">
    <source>
        <dbReference type="ARBA" id="ARBA00022777"/>
    </source>
</evidence>